<dbReference type="EMBL" id="BAFN01000001">
    <property type="protein sequence ID" value="GAN31566.1"/>
    <property type="molecule type" value="Genomic_DNA"/>
</dbReference>
<dbReference type="Proteomes" id="UP000032309">
    <property type="component" value="Unassembled WGS sequence"/>
</dbReference>
<reference evidence="2" key="1">
    <citation type="journal article" date="2015" name="Genome Announc.">
        <title>Draft Genome Sequence of an Anaerobic Ammonium-Oxidizing Bacterium, "Candidatus Brocadia sinica".</title>
        <authorList>
            <person name="Oshiki M."/>
            <person name="Shinyako-Hata K."/>
            <person name="Satoh H."/>
            <person name="Okabe S."/>
        </authorList>
    </citation>
    <scope>NUCLEOTIDE SEQUENCE [LARGE SCALE GENOMIC DNA]</scope>
    <source>
        <strain evidence="2">JPN1</strain>
    </source>
</reference>
<name>A0ABQ0JS60_9BACT</name>
<evidence type="ECO:0000313" key="1">
    <source>
        <dbReference type="EMBL" id="GAN31566.1"/>
    </source>
</evidence>
<keyword evidence="2" id="KW-1185">Reference proteome</keyword>
<gene>
    <name evidence="1" type="ORF">BROSI_A0067</name>
</gene>
<dbReference type="RefSeq" id="WP_052561299.1">
    <property type="nucleotide sequence ID" value="NZ_BAFN01000001.1"/>
</dbReference>
<comment type="caution">
    <text evidence="1">The sequence shown here is derived from an EMBL/GenBank/DDBJ whole genome shotgun (WGS) entry which is preliminary data.</text>
</comment>
<organism evidence="1 2">
    <name type="scientific">Candidatus Brocadia sinica JPN1</name>
    <dbReference type="NCBI Taxonomy" id="1197129"/>
    <lineage>
        <taxon>Bacteria</taxon>
        <taxon>Pseudomonadati</taxon>
        <taxon>Planctomycetota</taxon>
        <taxon>Candidatus Brocadiia</taxon>
        <taxon>Candidatus Brocadiales</taxon>
        <taxon>Candidatus Brocadiaceae</taxon>
        <taxon>Candidatus Brocadia</taxon>
    </lineage>
</organism>
<sequence>MYKVIQSLMVKVQGTIKTFPVGSIVKLPEKAAQIFIQQGKIEPVTAGYELAERMAIMGENTEPMQRQPFVTESGVLVIPFNSDRRFHYWKPGGQSVCVTLRELGRCDLIQRYKSTYN</sequence>
<evidence type="ECO:0000313" key="2">
    <source>
        <dbReference type="Proteomes" id="UP000032309"/>
    </source>
</evidence>
<protein>
    <submittedName>
        <fullName evidence="1">Uncharacterized protein</fullName>
    </submittedName>
</protein>
<proteinExistence type="predicted"/>
<accession>A0ABQ0JS60</accession>